<keyword evidence="2" id="KW-1185">Reference proteome</keyword>
<gene>
    <name evidence="1" type="ORF">DFQ12_0727</name>
</gene>
<comment type="caution">
    <text evidence="1">The sequence shown here is derived from an EMBL/GenBank/DDBJ whole genome shotgun (WGS) entry which is preliminary data.</text>
</comment>
<reference evidence="1 2" key="1">
    <citation type="submission" date="2018-09" db="EMBL/GenBank/DDBJ databases">
        <title>Genomic Encyclopedia of Type Strains, Phase III (KMG-III): the genomes of soil and plant-associated and newly described type strains.</title>
        <authorList>
            <person name="Whitman W."/>
        </authorList>
    </citation>
    <scope>NUCLEOTIDE SEQUENCE [LARGE SCALE GENOMIC DNA]</scope>
    <source>
        <strain evidence="1 2">CECT 7938</strain>
    </source>
</reference>
<evidence type="ECO:0000313" key="1">
    <source>
        <dbReference type="EMBL" id="RKE55888.1"/>
    </source>
</evidence>
<organism evidence="1 2">
    <name type="scientific">Sphingobacterium detergens</name>
    <dbReference type="NCBI Taxonomy" id="1145106"/>
    <lineage>
        <taxon>Bacteria</taxon>
        <taxon>Pseudomonadati</taxon>
        <taxon>Bacteroidota</taxon>
        <taxon>Sphingobacteriia</taxon>
        <taxon>Sphingobacteriales</taxon>
        <taxon>Sphingobacteriaceae</taxon>
        <taxon>Sphingobacterium</taxon>
    </lineage>
</organism>
<protein>
    <submittedName>
        <fullName evidence="1">Uncharacterized protein</fullName>
    </submittedName>
</protein>
<name>A0A420BGS2_SPHD1</name>
<sequence length="276" mass="31912">MKIFSAKYDSKMQRISGRHLGFFSILLALIFILGACGHVTTRKTGDNSAGIPKKDSVKTGAIDRGGNTAIKDKVSINFTQHKTLLDLILLLPDDAFSSWEWKPEDRLKWYNEIKANNFYSDATTKFSKQKYFEPDRAGFMIVDGIWSINLYHATDGSTIVITDDHVGDGHTLNFYEVRSNKLKEYKEGESMLSGFRETLKKTDPVEHCSEKFDELEDLIFEYDFSKNDKIEIESSWYLVQESYGNCLNGNAIQYRFNPQTKKFDIEKIYWKPKQRE</sequence>
<dbReference type="Proteomes" id="UP000286246">
    <property type="component" value="Unassembled WGS sequence"/>
</dbReference>
<dbReference type="AlphaFoldDB" id="A0A420BGS2"/>
<proteinExistence type="predicted"/>
<dbReference type="EMBL" id="RAPY01000001">
    <property type="protein sequence ID" value="RKE55888.1"/>
    <property type="molecule type" value="Genomic_DNA"/>
</dbReference>
<evidence type="ECO:0000313" key="2">
    <source>
        <dbReference type="Proteomes" id="UP000286246"/>
    </source>
</evidence>
<accession>A0A420BGS2</accession>